<organism evidence="1 2">
    <name type="scientific">Echinicola pacifica</name>
    <dbReference type="NCBI Taxonomy" id="346377"/>
    <lineage>
        <taxon>Bacteria</taxon>
        <taxon>Pseudomonadati</taxon>
        <taxon>Bacteroidota</taxon>
        <taxon>Cytophagia</taxon>
        <taxon>Cytophagales</taxon>
        <taxon>Cyclobacteriaceae</taxon>
        <taxon>Echinicola</taxon>
    </lineage>
</organism>
<accession>A0A918Q690</accession>
<gene>
    <name evidence="1" type="ORF">GCM10007049_27320</name>
</gene>
<sequence>MAEYKMEDINIGDGVYFKLDFQTNYDLYWTVKPKFDSTLEIEVNEMGANDKIFLNIKDVYAIEKRT</sequence>
<protein>
    <submittedName>
        <fullName evidence="1">Uncharacterized protein</fullName>
    </submittedName>
</protein>
<dbReference type="RefSeq" id="WP_018474962.1">
    <property type="nucleotide sequence ID" value="NZ_BMWX01000004.1"/>
</dbReference>
<evidence type="ECO:0000313" key="1">
    <source>
        <dbReference type="EMBL" id="GGZ32386.1"/>
    </source>
</evidence>
<evidence type="ECO:0000313" key="2">
    <source>
        <dbReference type="Proteomes" id="UP000619457"/>
    </source>
</evidence>
<dbReference type="EMBL" id="BMWX01000004">
    <property type="protein sequence ID" value="GGZ32386.1"/>
    <property type="molecule type" value="Genomic_DNA"/>
</dbReference>
<keyword evidence="2" id="KW-1185">Reference proteome</keyword>
<reference evidence="1" key="1">
    <citation type="journal article" date="2014" name="Int. J. Syst. Evol. Microbiol.">
        <title>Complete genome sequence of Corynebacterium casei LMG S-19264T (=DSM 44701T), isolated from a smear-ripened cheese.</title>
        <authorList>
            <consortium name="US DOE Joint Genome Institute (JGI-PGF)"/>
            <person name="Walter F."/>
            <person name="Albersmeier A."/>
            <person name="Kalinowski J."/>
            <person name="Ruckert C."/>
        </authorList>
    </citation>
    <scope>NUCLEOTIDE SEQUENCE</scope>
    <source>
        <strain evidence="1">KCTC 12368</strain>
    </source>
</reference>
<dbReference type="AlphaFoldDB" id="A0A918Q690"/>
<dbReference type="Proteomes" id="UP000619457">
    <property type="component" value="Unassembled WGS sequence"/>
</dbReference>
<name>A0A918Q690_9BACT</name>
<reference evidence="1" key="2">
    <citation type="submission" date="2020-09" db="EMBL/GenBank/DDBJ databases">
        <authorList>
            <person name="Sun Q."/>
            <person name="Kim S."/>
        </authorList>
    </citation>
    <scope>NUCLEOTIDE SEQUENCE</scope>
    <source>
        <strain evidence="1">KCTC 12368</strain>
    </source>
</reference>
<proteinExistence type="predicted"/>
<comment type="caution">
    <text evidence="1">The sequence shown here is derived from an EMBL/GenBank/DDBJ whole genome shotgun (WGS) entry which is preliminary data.</text>
</comment>